<dbReference type="InterPro" id="IPR052327">
    <property type="entry name" value="Activin_resp_transcr_regulator"/>
</dbReference>
<dbReference type="PRINTS" id="PR00053">
    <property type="entry name" value="FORKHEAD"/>
</dbReference>
<dbReference type="SMART" id="SM00339">
    <property type="entry name" value="FH"/>
    <property type="match status" value="1"/>
</dbReference>
<evidence type="ECO:0000256" key="5">
    <source>
        <dbReference type="SAM" id="MobiDB-lite"/>
    </source>
</evidence>
<dbReference type="Pfam" id="PF00250">
    <property type="entry name" value="Forkhead"/>
    <property type="match status" value="1"/>
</dbReference>
<dbReference type="PANTHER" id="PTHR47316:SF1">
    <property type="entry name" value="FORKHEAD BOX PROTEIN H1"/>
    <property type="match status" value="1"/>
</dbReference>
<reference evidence="7" key="1">
    <citation type="submission" date="2023-05" db="EMBL/GenBank/DDBJ databases">
        <authorList>
            <person name="Stuckert A."/>
        </authorList>
    </citation>
    <scope>NUCLEOTIDE SEQUENCE</scope>
</reference>
<dbReference type="Gene3D" id="1.10.10.10">
    <property type="entry name" value="Winged helix-like DNA-binding domain superfamily/Winged helix DNA-binding domain"/>
    <property type="match status" value="1"/>
</dbReference>
<evidence type="ECO:0000313" key="8">
    <source>
        <dbReference type="Proteomes" id="UP001162483"/>
    </source>
</evidence>
<dbReference type="SUPFAM" id="SSF46785">
    <property type="entry name" value="Winged helix' DNA-binding domain"/>
    <property type="match status" value="1"/>
</dbReference>
<accession>A0ABN9F7F0</accession>
<feature type="region of interest" description="Disordered" evidence="5">
    <location>
        <begin position="1"/>
        <end position="32"/>
    </location>
</feature>
<comment type="caution">
    <text evidence="7">The sequence shown here is derived from an EMBL/GenBank/DDBJ whole genome shotgun (WGS) entry which is preliminary data.</text>
</comment>
<dbReference type="PROSITE" id="PS50039">
    <property type="entry name" value="FORK_HEAD_3"/>
    <property type="match status" value="1"/>
</dbReference>
<dbReference type="Proteomes" id="UP001162483">
    <property type="component" value="Unassembled WGS sequence"/>
</dbReference>
<proteinExistence type="predicted"/>
<feature type="domain" description="Fork-head" evidence="6">
    <location>
        <begin position="39"/>
        <end position="117"/>
    </location>
</feature>
<comment type="subcellular location">
    <subcellularLocation>
        <location evidence="4">Nucleus</location>
    </subcellularLocation>
</comment>
<protein>
    <recommendedName>
        <fullName evidence="6">Fork-head domain-containing protein</fullName>
    </recommendedName>
</protein>
<evidence type="ECO:0000313" key="7">
    <source>
        <dbReference type="EMBL" id="CAI9591541.1"/>
    </source>
</evidence>
<evidence type="ECO:0000256" key="1">
    <source>
        <dbReference type="ARBA" id="ARBA00023015"/>
    </source>
</evidence>
<evidence type="ECO:0000256" key="3">
    <source>
        <dbReference type="ARBA" id="ARBA00023163"/>
    </source>
</evidence>
<gene>
    <name evidence="7" type="ORF">SPARVUS_LOCUS11228857</name>
</gene>
<organism evidence="7 8">
    <name type="scientific">Staurois parvus</name>
    <dbReference type="NCBI Taxonomy" id="386267"/>
    <lineage>
        <taxon>Eukaryota</taxon>
        <taxon>Metazoa</taxon>
        <taxon>Chordata</taxon>
        <taxon>Craniata</taxon>
        <taxon>Vertebrata</taxon>
        <taxon>Euteleostomi</taxon>
        <taxon>Amphibia</taxon>
        <taxon>Batrachia</taxon>
        <taxon>Anura</taxon>
        <taxon>Neobatrachia</taxon>
        <taxon>Ranoidea</taxon>
        <taxon>Ranidae</taxon>
        <taxon>Staurois</taxon>
    </lineage>
</organism>
<evidence type="ECO:0000256" key="2">
    <source>
        <dbReference type="ARBA" id="ARBA00023125"/>
    </source>
</evidence>
<feature type="compositionally biased region" description="Basic and acidic residues" evidence="5">
    <location>
        <begin position="13"/>
        <end position="25"/>
    </location>
</feature>
<evidence type="ECO:0000259" key="6">
    <source>
        <dbReference type="PROSITE" id="PS50039"/>
    </source>
</evidence>
<feature type="DNA-binding region" description="Fork-head" evidence="4">
    <location>
        <begin position="39"/>
        <end position="117"/>
    </location>
</feature>
<keyword evidence="1" id="KW-0805">Transcription regulation</keyword>
<dbReference type="EMBL" id="CATNWA010016297">
    <property type="protein sequence ID" value="CAI9591541.1"/>
    <property type="molecule type" value="Genomic_DNA"/>
</dbReference>
<keyword evidence="4" id="KW-0539">Nucleus</keyword>
<keyword evidence="2 4" id="KW-0238">DNA-binding</keyword>
<keyword evidence="3" id="KW-0804">Transcription</keyword>
<dbReference type="InterPro" id="IPR001766">
    <property type="entry name" value="Fork_head_dom"/>
</dbReference>
<name>A0ABN9F7F0_9NEOB</name>
<dbReference type="InterPro" id="IPR036390">
    <property type="entry name" value="WH_DNA-bd_sf"/>
</dbReference>
<dbReference type="PANTHER" id="PTHR47316">
    <property type="entry name" value="FORKHEAD BOX PROTEIN H1"/>
    <property type="match status" value="1"/>
</dbReference>
<sequence>MDRILADQNCPGEDNRCPKEPDSTEHRKKSRKPFRRIAKPPYTYMAMIALVIQKAPERKLTILEICYEIGILFPTLKWDYQGSRKSITRSLYANDCFKKVLKDPLKPHARNNYWMVDVSQIPTDCLKRKDMALSRKYAFPYDLAPYILHGQPYRPLDFHISKDTLISPEMEAPLPVQTQPLCIDPAVSFPMLWNLPTCSKYVPNVVASPRTHPLLLYSNCPSLSLYDMPSPHKLHLCRAKGCLISQSDAPNTSPAKTL</sequence>
<dbReference type="InterPro" id="IPR036388">
    <property type="entry name" value="WH-like_DNA-bd_sf"/>
</dbReference>
<keyword evidence="8" id="KW-1185">Reference proteome</keyword>
<evidence type="ECO:0000256" key="4">
    <source>
        <dbReference type="PROSITE-ProRule" id="PRU00089"/>
    </source>
</evidence>